<evidence type="ECO:0000256" key="7">
    <source>
        <dbReference type="ARBA" id="ARBA00022839"/>
    </source>
</evidence>
<dbReference type="InterPro" id="IPR014017">
    <property type="entry name" value="DNA_helicase_UvrD-like_C"/>
</dbReference>
<evidence type="ECO:0000256" key="14">
    <source>
        <dbReference type="ARBA" id="ARBA00048988"/>
    </source>
</evidence>
<accession>A0A9X4LXB9</accession>
<evidence type="ECO:0000256" key="8">
    <source>
        <dbReference type="ARBA" id="ARBA00022840"/>
    </source>
</evidence>
<dbReference type="EMBL" id="JANRHA010000001">
    <property type="protein sequence ID" value="MDG3013060.1"/>
    <property type="molecule type" value="Genomic_DNA"/>
</dbReference>
<dbReference type="Pfam" id="PF12705">
    <property type="entry name" value="PDDEXK_1"/>
    <property type="match status" value="1"/>
</dbReference>
<dbReference type="Gene3D" id="1.10.10.160">
    <property type="match status" value="1"/>
</dbReference>
<keyword evidence="9" id="KW-0238">DNA-binding</keyword>
<feature type="domain" description="UvrD-like helicase ATP-binding" evidence="17">
    <location>
        <begin position="33"/>
        <end position="344"/>
    </location>
</feature>
<evidence type="ECO:0000256" key="2">
    <source>
        <dbReference type="ARBA" id="ARBA00022722"/>
    </source>
</evidence>
<evidence type="ECO:0000256" key="11">
    <source>
        <dbReference type="ARBA" id="ARBA00023235"/>
    </source>
</evidence>
<evidence type="ECO:0000256" key="12">
    <source>
        <dbReference type="ARBA" id="ARBA00034617"/>
    </source>
</evidence>
<evidence type="ECO:0000256" key="15">
    <source>
        <dbReference type="PROSITE-ProRule" id="PRU00560"/>
    </source>
</evidence>
<evidence type="ECO:0000313" key="20">
    <source>
        <dbReference type="Proteomes" id="UP001152755"/>
    </source>
</evidence>
<comment type="caution">
    <text evidence="19">The sequence shown here is derived from an EMBL/GenBank/DDBJ whole genome shotgun (WGS) entry which is preliminary data.</text>
</comment>
<keyword evidence="8 15" id="KW-0067">ATP-binding</keyword>
<evidence type="ECO:0000256" key="6">
    <source>
        <dbReference type="ARBA" id="ARBA00022806"/>
    </source>
</evidence>
<dbReference type="InterPro" id="IPR027417">
    <property type="entry name" value="P-loop_NTPase"/>
</dbReference>
<dbReference type="PANTHER" id="PTHR11070">
    <property type="entry name" value="UVRD / RECB / PCRA DNA HELICASE FAMILY MEMBER"/>
    <property type="match status" value="1"/>
</dbReference>
<evidence type="ECO:0000256" key="10">
    <source>
        <dbReference type="ARBA" id="ARBA00023204"/>
    </source>
</evidence>
<feature type="region of interest" description="Disordered" evidence="16">
    <location>
        <begin position="750"/>
        <end position="770"/>
    </location>
</feature>
<dbReference type="InterPro" id="IPR013986">
    <property type="entry name" value="DExx_box_DNA_helicase_dom_sf"/>
</dbReference>
<evidence type="ECO:0000256" key="4">
    <source>
        <dbReference type="ARBA" id="ARBA00022763"/>
    </source>
</evidence>
<feature type="binding site" evidence="15">
    <location>
        <begin position="54"/>
        <end position="61"/>
    </location>
    <ligand>
        <name>ATP</name>
        <dbReference type="ChEBI" id="CHEBI:30616"/>
    </ligand>
</feature>
<protein>
    <recommendedName>
        <fullName evidence="13">DNA 3'-5' helicase</fullName>
        <ecNumber evidence="13">5.6.2.4</ecNumber>
    </recommendedName>
</protein>
<evidence type="ECO:0000313" key="19">
    <source>
        <dbReference type="EMBL" id="MDG3013060.1"/>
    </source>
</evidence>
<keyword evidence="20" id="KW-1185">Reference proteome</keyword>
<reference evidence="19" key="1">
    <citation type="submission" date="2022-08" db="EMBL/GenBank/DDBJ databases">
        <title>Genome analysis of Corynebacteriales strain.</title>
        <authorList>
            <person name="Lee S.D."/>
        </authorList>
    </citation>
    <scope>NUCLEOTIDE SEQUENCE</scope>
    <source>
        <strain evidence="19">D3-21</strain>
    </source>
</reference>
<keyword evidence="11" id="KW-0413">Isomerase</keyword>
<dbReference type="GO" id="GO:0005829">
    <property type="term" value="C:cytosol"/>
    <property type="evidence" value="ECO:0007669"/>
    <property type="project" value="TreeGrafter"/>
</dbReference>
<proteinExistence type="inferred from homology"/>
<dbReference type="Pfam" id="PF13361">
    <property type="entry name" value="UvrD_C"/>
    <property type="match status" value="1"/>
</dbReference>
<dbReference type="GO" id="GO:0000725">
    <property type="term" value="P:recombinational repair"/>
    <property type="evidence" value="ECO:0007669"/>
    <property type="project" value="TreeGrafter"/>
</dbReference>
<dbReference type="PROSITE" id="PS51217">
    <property type="entry name" value="UVRD_HELICASE_CTER"/>
    <property type="match status" value="1"/>
</dbReference>
<evidence type="ECO:0000256" key="1">
    <source>
        <dbReference type="ARBA" id="ARBA00009922"/>
    </source>
</evidence>
<evidence type="ECO:0000256" key="13">
    <source>
        <dbReference type="ARBA" id="ARBA00034808"/>
    </source>
</evidence>
<dbReference type="RefSeq" id="WP_332518901.1">
    <property type="nucleotide sequence ID" value="NZ_JANRHA010000001.1"/>
</dbReference>
<gene>
    <name evidence="19" type="ORF">NVS88_00610</name>
</gene>
<keyword evidence="5 15" id="KW-0378">Hydrolase</keyword>
<evidence type="ECO:0000256" key="3">
    <source>
        <dbReference type="ARBA" id="ARBA00022741"/>
    </source>
</evidence>
<keyword evidence="7" id="KW-0269">Exonuclease</keyword>
<dbReference type="SUPFAM" id="SSF52540">
    <property type="entry name" value="P-loop containing nucleoside triphosphate hydrolases"/>
    <property type="match status" value="1"/>
</dbReference>
<organism evidence="19 20">
    <name type="scientific">Speluncibacter jeojiensis</name>
    <dbReference type="NCBI Taxonomy" id="2710754"/>
    <lineage>
        <taxon>Bacteria</taxon>
        <taxon>Bacillati</taxon>
        <taxon>Actinomycetota</taxon>
        <taxon>Actinomycetes</taxon>
        <taxon>Mycobacteriales</taxon>
        <taxon>Speluncibacteraceae</taxon>
        <taxon>Speluncibacter</taxon>
    </lineage>
</organism>
<evidence type="ECO:0000256" key="5">
    <source>
        <dbReference type="ARBA" id="ARBA00022801"/>
    </source>
</evidence>
<comment type="similarity">
    <text evidence="1">Belongs to the helicase family. UvrD subfamily.</text>
</comment>
<evidence type="ECO:0000256" key="16">
    <source>
        <dbReference type="SAM" id="MobiDB-lite"/>
    </source>
</evidence>
<comment type="catalytic activity">
    <reaction evidence="14">
        <text>ATP + H2O = ADP + phosphate + H(+)</text>
        <dbReference type="Rhea" id="RHEA:13065"/>
        <dbReference type="ChEBI" id="CHEBI:15377"/>
        <dbReference type="ChEBI" id="CHEBI:15378"/>
        <dbReference type="ChEBI" id="CHEBI:30616"/>
        <dbReference type="ChEBI" id="CHEBI:43474"/>
        <dbReference type="ChEBI" id="CHEBI:456216"/>
        <dbReference type="EC" id="5.6.2.4"/>
    </reaction>
</comment>
<dbReference type="GO" id="GO:0033202">
    <property type="term" value="C:DNA helicase complex"/>
    <property type="evidence" value="ECO:0007669"/>
    <property type="project" value="TreeGrafter"/>
</dbReference>
<evidence type="ECO:0000256" key="9">
    <source>
        <dbReference type="ARBA" id="ARBA00023125"/>
    </source>
</evidence>
<dbReference type="InterPro" id="IPR011604">
    <property type="entry name" value="PDDEXK-like_dom_sf"/>
</dbReference>
<dbReference type="InterPro" id="IPR038726">
    <property type="entry name" value="PDDEXK_AddAB-type"/>
</dbReference>
<dbReference type="GO" id="GO:0003677">
    <property type="term" value="F:DNA binding"/>
    <property type="evidence" value="ECO:0007669"/>
    <property type="project" value="UniProtKB-KW"/>
</dbReference>
<keyword evidence="2" id="KW-0540">Nuclease</keyword>
<evidence type="ECO:0000259" key="18">
    <source>
        <dbReference type="PROSITE" id="PS51217"/>
    </source>
</evidence>
<comment type="catalytic activity">
    <reaction evidence="12">
        <text>Couples ATP hydrolysis with the unwinding of duplex DNA by translocating in the 3'-5' direction.</text>
        <dbReference type="EC" id="5.6.2.4"/>
    </reaction>
</comment>
<dbReference type="PROSITE" id="PS51198">
    <property type="entry name" value="UVRD_HELICASE_ATP_BIND"/>
    <property type="match status" value="1"/>
</dbReference>
<dbReference type="GO" id="GO:0004527">
    <property type="term" value="F:exonuclease activity"/>
    <property type="evidence" value="ECO:0007669"/>
    <property type="project" value="UniProtKB-KW"/>
</dbReference>
<keyword evidence="10" id="KW-0234">DNA repair</keyword>
<dbReference type="Pfam" id="PF00580">
    <property type="entry name" value="UvrD-helicase"/>
    <property type="match status" value="1"/>
</dbReference>
<feature type="compositionally biased region" description="Acidic residues" evidence="16">
    <location>
        <begin position="755"/>
        <end position="766"/>
    </location>
</feature>
<keyword evidence="3 15" id="KW-0547">Nucleotide-binding</keyword>
<dbReference type="AlphaFoldDB" id="A0A9X4LXB9"/>
<dbReference type="GO" id="GO:0043138">
    <property type="term" value="F:3'-5' DNA helicase activity"/>
    <property type="evidence" value="ECO:0007669"/>
    <property type="project" value="UniProtKB-EC"/>
</dbReference>
<keyword evidence="6 15" id="KW-0347">Helicase</keyword>
<dbReference type="InterPro" id="IPR000212">
    <property type="entry name" value="DNA_helicase_UvrD/REP"/>
</dbReference>
<dbReference type="Proteomes" id="UP001152755">
    <property type="component" value="Unassembled WGS sequence"/>
</dbReference>
<dbReference type="GO" id="GO:0005524">
    <property type="term" value="F:ATP binding"/>
    <property type="evidence" value="ECO:0007669"/>
    <property type="project" value="UniProtKB-UniRule"/>
</dbReference>
<sequence>MSEGGAGHGDDRRWARLVPQQQVDAADGREWTGAVADLLAEPDSPVGGAVQILGGPGTGKTSLLIDLARNRLARAGTDPESLLVLAQSRRAALRIREAVTAGLLVDGRLRATREPLVRTVHSYAFGVLRLHAARHDNPPPRLIPGAEQDAVIRELLRGDELDGTGKWPPHLRPALGLAGFAHEVRDVMLRATERGLGPEGLATLWQHSGYEKWREVWEAVADFAVRYEHVQQLRASVGMEAPEATAPAVNAAELVGAALDAFTADPELLAAERSRIRYLLVDDAQHLDPLAAELVRALVPGSALAAIAGDPAQSIFRFRGASPRFLEGLGAGRSVALTVNHRSDEAVVRAAAGIARKMPRHLPQSPAPERSGGVVRVEVHTTAAKEAAAVADTLRRAHLVDGVPWSSMAVIVRSVPLSMAPLRRALLAAGVPVITAAAELPPARQHGTAGLLLALRAVAAPSVIGGFGPDDALALLAGPLGGADPIALRRLRRGLRRLELGAGGERDSAELVRSALLSAPGDPDTDRLLRELSEVESAPLVRVRRIVAKARAAVARGRGVEEVLWALWQASGLQRRWVEAAARGGSVGAQADRDLDAVVALFDAAADHADRSPSANVSGFVDHIVAQEIPGGSRLRAEVVPEAVTVLSAHAAAGREWDVVVVVGVQEGIWPNLRTRGTLLGVGDLVDAVELGGGPGQETRQLSKMAPLLDEERQLFTLACSRARSRLLVTAVESAGDGDELVPSRFLDEIRSSGEGDDTVEPEDTGADGPEERRVLALPALVAELRSVVCTDPGDDGVRRARRDRAARELARLAAAGVPGAHPDQWYGLAPSSTDAPLWRPEDGPVRLSPSTVETLHRCPLRWLLERHGGTDGDSTTAVTGTLVHTLVQAVAGNVPDEQVRAALGRAWTEVDLGSPWFSRHELVRTEGMLESFRTWLRETRTELTEAGVEVTVEGVLPAPEPGGPDVKLTGRIDRLERDALDRPVIVDVKTAKTPVSKADAEAHAQLATYQVAAAKGLVEGVDAGEPGGAKLVFVAKRTKTQAATERTQAPLDGDRIDEWIGEIHRAAAATRGPTFEAMVNDGCRHCPVRTSCPVQDSGRQVCGA</sequence>
<keyword evidence="4" id="KW-0227">DNA damage</keyword>
<feature type="domain" description="UvrD-like helicase C-terminal" evidence="18">
    <location>
        <begin position="345"/>
        <end position="654"/>
    </location>
</feature>
<dbReference type="PANTHER" id="PTHR11070:SF59">
    <property type="entry name" value="DNA 3'-5' HELICASE"/>
    <property type="match status" value="1"/>
</dbReference>
<dbReference type="Gene3D" id="3.90.320.10">
    <property type="match status" value="1"/>
</dbReference>
<dbReference type="EC" id="5.6.2.4" evidence="13"/>
<evidence type="ECO:0000259" key="17">
    <source>
        <dbReference type="PROSITE" id="PS51198"/>
    </source>
</evidence>
<dbReference type="Gene3D" id="3.40.50.300">
    <property type="entry name" value="P-loop containing nucleotide triphosphate hydrolases"/>
    <property type="match status" value="3"/>
</dbReference>
<dbReference type="InterPro" id="IPR014016">
    <property type="entry name" value="UvrD-like_ATP-bd"/>
</dbReference>
<name>A0A9X4LXB9_9ACTN</name>